<dbReference type="AlphaFoldDB" id="A0A315Z7F6"/>
<reference evidence="2 3" key="1">
    <citation type="submission" date="2018-03" db="EMBL/GenBank/DDBJ databases">
        <title>Genomic Encyclopedia of Archaeal and Bacterial Type Strains, Phase II (KMG-II): from individual species to whole genera.</title>
        <authorList>
            <person name="Goeker M."/>
        </authorList>
    </citation>
    <scope>NUCLEOTIDE SEQUENCE [LARGE SCALE GENOMIC DNA]</scope>
    <source>
        <strain evidence="2 3">DSM 28229</strain>
    </source>
</reference>
<feature type="domain" description="N-acetyltransferase" evidence="1">
    <location>
        <begin position="20"/>
        <end position="194"/>
    </location>
</feature>
<dbReference type="SUPFAM" id="SSF55729">
    <property type="entry name" value="Acyl-CoA N-acyltransferases (Nat)"/>
    <property type="match status" value="1"/>
</dbReference>
<evidence type="ECO:0000259" key="1">
    <source>
        <dbReference type="PROSITE" id="PS51186"/>
    </source>
</evidence>
<organism evidence="2 3">
    <name type="scientific">Sediminitomix flava</name>
    <dbReference type="NCBI Taxonomy" id="379075"/>
    <lineage>
        <taxon>Bacteria</taxon>
        <taxon>Pseudomonadati</taxon>
        <taxon>Bacteroidota</taxon>
        <taxon>Cytophagia</taxon>
        <taxon>Cytophagales</taxon>
        <taxon>Flammeovirgaceae</taxon>
        <taxon>Sediminitomix</taxon>
    </lineage>
</organism>
<dbReference type="PANTHER" id="PTHR43792">
    <property type="entry name" value="GNAT FAMILY, PUTATIVE (AFU_ORTHOLOGUE AFUA_3G00765)-RELATED-RELATED"/>
    <property type="match status" value="1"/>
</dbReference>
<gene>
    <name evidence="2" type="ORF">BC781_106246</name>
</gene>
<accession>A0A315Z7F6</accession>
<dbReference type="PANTHER" id="PTHR43792:SF9">
    <property type="entry name" value="RIBOSOMAL-PROTEIN-ALANINE ACETYLTRANSFERASE"/>
    <property type="match status" value="1"/>
</dbReference>
<comment type="caution">
    <text evidence="2">The sequence shown here is derived from an EMBL/GenBank/DDBJ whole genome shotgun (WGS) entry which is preliminary data.</text>
</comment>
<dbReference type="Gene3D" id="3.40.630.30">
    <property type="match status" value="1"/>
</dbReference>
<dbReference type="InterPro" id="IPR016181">
    <property type="entry name" value="Acyl_CoA_acyltransferase"/>
</dbReference>
<keyword evidence="3" id="KW-1185">Reference proteome</keyword>
<name>A0A315Z7F6_SEDFL</name>
<keyword evidence="2" id="KW-0808">Transferase</keyword>
<dbReference type="InterPro" id="IPR051531">
    <property type="entry name" value="N-acetyltransferase"/>
</dbReference>
<dbReference type="GO" id="GO:0005737">
    <property type="term" value="C:cytoplasm"/>
    <property type="evidence" value="ECO:0007669"/>
    <property type="project" value="TreeGrafter"/>
</dbReference>
<dbReference type="GO" id="GO:0008999">
    <property type="term" value="F:protein-N-terminal-alanine acetyltransferase activity"/>
    <property type="evidence" value="ECO:0007669"/>
    <property type="project" value="TreeGrafter"/>
</dbReference>
<sequence>MECNASFLGVLEKEFRYREMEFEQLETERLYLRKLTDELYEQILKNSSDEEIMRELNLDAGEVSKEKTKAIKGFSTFNKSLLIFQLLEKSTHKIIGWCGFHTWYLDHDRAEIGYTLKDEQAKRKGYMSEAISAVVKYGFEEMKLKRIEAFIEPNNIPSIKLVQGLGFQKEGHLRNHYQKNGKLEDSVIYGLLLEEYHLSEKKMR</sequence>
<dbReference type="Pfam" id="PF13302">
    <property type="entry name" value="Acetyltransf_3"/>
    <property type="match status" value="1"/>
</dbReference>
<dbReference type="Proteomes" id="UP000245535">
    <property type="component" value="Unassembled WGS sequence"/>
</dbReference>
<dbReference type="PROSITE" id="PS51186">
    <property type="entry name" value="GNAT"/>
    <property type="match status" value="1"/>
</dbReference>
<proteinExistence type="predicted"/>
<evidence type="ECO:0000313" key="2">
    <source>
        <dbReference type="EMBL" id="PWJ39345.1"/>
    </source>
</evidence>
<protein>
    <submittedName>
        <fullName evidence="2">Ribosomal-protein-alanine N-acetyltransferase</fullName>
    </submittedName>
</protein>
<dbReference type="InterPro" id="IPR000182">
    <property type="entry name" value="GNAT_dom"/>
</dbReference>
<evidence type="ECO:0000313" key="3">
    <source>
        <dbReference type="Proteomes" id="UP000245535"/>
    </source>
</evidence>
<dbReference type="EMBL" id="QGDO01000006">
    <property type="protein sequence ID" value="PWJ39345.1"/>
    <property type="molecule type" value="Genomic_DNA"/>
</dbReference>